<dbReference type="GO" id="GO:0004725">
    <property type="term" value="F:protein tyrosine phosphatase activity"/>
    <property type="evidence" value="ECO:0007669"/>
    <property type="project" value="UniProtKB-EC"/>
</dbReference>
<keyword evidence="12" id="KW-1185">Reference proteome</keyword>
<dbReference type="InterPro" id="IPR000742">
    <property type="entry name" value="EGF"/>
</dbReference>
<evidence type="ECO:0000313" key="11">
    <source>
        <dbReference type="EMBL" id="CAB3368672.1"/>
    </source>
</evidence>
<feature type="chain" id="PRO_5035754223" description="protein-tyrosine-phosphatase" evidence="7">
    <location>
        <begin position="24"/>
        <end position="2485"/>
    </location>
</feature>
<dbReference type="SUPFAM" id="SSF57184">
    <property type="entry name" value="Growth factor receptor domain"/>
    <property type="match status" value="1"/>
</dbReference>
<dbReference type="SMART" id="SM00194">
    <property type="entry name" value="PTPc"/>
    <property type="match status" value="2"/>
</dbReference>
<dbReference type="CDD" id="cd00047">
    <property type="entry name" value="PTPc"/>
    <property type="match status" value="2"/>
</dbReference>
<dbReference type="InterPro" id="IPR050348">
    <property type="entry name" value="Protein-Tyr_Phosphatase"/>
</dbReference>
<comment type="catalytic activity">
    <reaction evidence="5">
        <text>O-phospho-L-tyrosyl-[protein] + H2O = L-tyrosyl-[protein] + phosphate</text>
        <dbReference type="Rhea" id="RHEA:10684"/>
        <dbReference type="Rhea" id="RHEA-COMP:10136"/>
        <dbReference type="Rhea" id="RHEA-COMP:20101"/>
        <dbReference type="ChEBI" id="CHEBI:15377"/>
        <dbReference type="ChEBI" id="CHEBI:43474"/>
        <dbReference type="ChEBI" id="CHEBI:46858"/>
        <dbReference type="ChEBI" id="CHEBI:61978"/>
        <dbReference type="EC" id="3.1.3.48"/>
    </reaction>
</comment>
<evidence type="ECO:0000256" key="2">
    <source>
        <dbReference type="ARBA" id="ARBA00013064"/>
    </source>
</evidence>
<comment type="similarity">
    <text evidence="1">Belongs to the protein-tyrosine phosphatase family.</text>
</comment>
<feature type="domain" description="Tyrosine specific protein phosphatases" evidence="10">
    <location>
        <begin position="2116"/>
        <end position="2185"/>
    </location>
</feature>
<dbReference type="PROSITE" id="PS00383">
    <property type="entry name" value="TYR_PHOSPHATASE_1"/>
    <property type="match status" value="1"/>
</dbReference>
<evidence type="ECO:0000256" key="5">
    <source>
        <dbReference type="ARBA" id="ARBA00051722"/>
    </source>
</evidence>
<dbReference type="OrthoDB" id="6108687at2759"/>
<dbReference type="Gene3D" id="2.170.300.10">
    <property type="entry name" value="Tie2 ligand-binding domain superfamily"/>
    <property type="match status" value="3"/>
</dbReference>
<dbReference type="InterPro" id="IPR029021">
    <property type="entry name" value="Prot-tyrosine_phosphatase-like"/>
</dbReference>
<dbReference type="PANTHER" id="PTHR19134:SF562">
    <property type="entry name" value="PROTEIN-TYROSINE-PHOSPHATASE"/>
    <property type="match status" value="1"/>
</dbReference>
<evidence type="ECO:0000313" key="12">
    <source>
        <dbReference type="Proteomes" id="UP000494165"/>
    </source>
</evidence>
<feature type="disulfide bond" evidence="6">
    <location>
        <begin position="1553"/>
        <end position="1562"/>
    </location>
</feature>
<accession>A0A8S1CK78</accession>
<proteinExistence type="inferred from homology"/>
<feature type="domain" description="Tyrosine-protein phosphatase" evidence="9">
    <location>
        <begin position="1942"/>
        <end position="2194"/>
    </location>
</feature>
<dbReference type="InterPro" id="IPR003595">
    <property type="entry name" value="Tyr_Pase_cat"/>
</dbReference>
<dbReference type="EC" id="3.1.3.48" evidence="2"/>
<dbReference type="SMART" id="SM00404">
    <property type="entry name" value="PTPc_motif"/>
    <property type="match status" value="2"/>
</dbReference>
<feature type="domain" description="Tyrosine-protein phosphatase" evidence="9">
    <location>
        <begin position="2222"/>
        <end position="2474"/>
    </location>
</feature>
<comment type="caution">
    <text evidence="11">The sequence shown here is derived from an EMBL/GenBank/DDBJ whole genome shotgun (WGS) entry which is preliminary data.</text>
</comment>
<reference evidence="11 12" key="1">
    <citation type="submission" date="2020-04" db="EMBL/GenBank/DDBJ databases">
        <authorList>
            <person name="Alioto T."/>
            <person name="Alioto T."/>
            <person name="Gomez Garrido J."/>
        </authorList>
    </citation>
    <scope>NUCLEOTIDE SEQUENCE [LARGE SCALE GENOMIC DNA]</scope>
</reference>
<evidence type="ECO:0000259" key="9">
    <source>
        <dbReference type="PROSITE" id="PS50055"/>
    </source>
</evidence>
<dbReference type="InterPro" id="IPR000242">
    <property type="entry name" value="PTP_cat"/>
</dbReference>
<evidence type="ECO:0000256" key="6">
    <source>
        <dbReference type="PROSITE-ProRule" id="PRU00076"/>
    </source>
</evidence>
<dbReference type="PROSITE" id="PS50055">
    <property type="entry name" value="TYR_PHOSPHATASE_PTP"/>
    <property type="match status" value="2"/>
</dbReference>
<dbReference type="PROSITE" id="PS00022">
    <property type="entry name" value="EGF_1"/>
    <property type="match status" value="2"/>
</dbReference>
<organism evidence="11 12">
    <name type="scientific">Cloeon dipterum</name>
    <dbReference type="NCBI Taxonomy" id="197152"/>
    <lineage>
        <taxon>Eukaryota</taxon>
        <taxon>Metazoa</taxon>
        <taxon>Ecdysozoa</taxon>
        <taxon>Arthropoda</taxon>
        <taxon>Hexapoda</taxon>
        <taxon>Insecta</taxon>
        <taxon>Pterygota</taxon>
        <taxon>Palaeoptera</taxon>
        <taxon>Ephemeroptera</taxon>
        <taxon>Pisciforma</taxon>
        <taxon>Baetidae</taxon>
        <taxon>Cloeon</taxon>
    </lineage>
</organism>
<dbReference type="PRINTS" id="PR00700">
    <property type="entry name" value="PRTYPHPHTASE"/>
</dbReference>
<keyword evidence="6" id="KW-1015">Disulfide bond</keyword>
<name>A0A8S1CK78_9INSE</name>
<dbReference type="FunFam" id="3.90.190.10:FF:000102">
    <property type="entry name" value="Receptor-type tyrosine-protein phosphatase"/>
    <property type="match status" value="1"/>
</dbReference>
<dbReference type="SUPFAM" id="SSF52799">
    <property type="entry name" value="(Phosphotyrosine protein) phosphatases II"/>
    <property type="match status" value="2"/>
</dbReference>
<keyword evidence="4" id="KW-0904">Protein phosphatase</keyword>
<sequence length="2485" mass="278798">MLGRFAVPLIVLLLAKDFNGTEGYLFQLRNASELTACVSDEPTVAFAKGPPGKNPDFTKVIVEDLRGGKIPLSKYDCNLVLENGCKFWDLTNGWEKKLNIENLSDPYPMVTDYRWNDLPVIYTKGSWEGKINFTNHHSFKMHFSILASDSAQFLFTNDSSLNRGFHAVIDGWGSTHRSALKYCTNFTGTYPTSCFAQYQNTSGNSILSASKKWAHATLQISFNATNERFKDSLVLNERVNIHFLPNRAEYGDGNYSVSFKSNDQSLFKQHKYHVLRSLNASSSMKLKLNELSSKFCVNVVYLSTQRSQEMEKLLSLELRDATGKLEFNESITSTNNPSWTTQRFRSNNRTILRNGSTLILTAHVESLVIGGVKFCKEGDLIFKHKIRNPNGCHLLEKTTEEPDTSLLNEKFNSILFTECKAFKGNCSGFELCKNESRECECFAGFQRSEDGSSCTKACQDKQYGILCMNTSTKHCLNDQISNVNGLCLDGCMVGYDPPCESVCTENKYGPDCSLTSNRFCLNENYSRTTGSCLEGCAAGYLYSDCYESCKDRNFGVDCSSVSTKKCIEDKINHVDGNCLIGCAEGFLPPQCETVLDYGHNVDGYLYEIRRGAGELKACVTDEPSVAFVYGTSEIKKASTSSYTKVTVKDLSGNAIPQSKYDCNLVIENGCEFWTLNQLDKKLNTENMLDPYPMVTDYRWNDLPVFFTKGGYEEKIIFTSPHNFRMHFSILATDSAQFIFTNDSSFIEGHNAAIDGWGAQHKSLLRYCKKIDEKPSCTGEYEITEANAILSAGTKWAHALLQISFNEVSINSLKILNDMAEIQFYTNKSEVSKDGKYYVSYKTNNNGLFKQHKYRILRSMQASGSMELKLNDSSSSAFCVDVVYLSNKNLHGNATLFSLELKDERGTSKYKESVASKDSFEWTTARFRSGKVSLEKGSTLTLNAHVESLVIGGVKFCKEGDLIFEPIVKNPKSCHSVATKAKNEKQETDEKFNSRLLTLISDCNLFDKNCAGLKVCKNQNNKSCCTCFAGFKGDNCQNRCQGKNFGVKCSSVSAKKCLNDSINHVNGNCSLGCADGFLPPQCENGCQGKHFGINCSRMSTKKCLKDSINHVDGHCLLGCEDGFLPPQCETVLDYHGADEYLFEIRRGGNLEACVSDEPTLAFVPDKIEKNSNSTSVNIKDLNGNAIALSEFDCNLLRKNGCNSWKLTEFELFNGSNSFPIVTDYRWSDLPVAFTKGIFKDKISFTNRHNFRKHFSILAKNSAQFLLTSDSNLKKGNTVVLDGWGGNHSSVLRQCTEIPDYKNIVYPACATPNITIWKNAILSDGKKWVHATLEISFNITDILNSLVLGDTTKIRYFPTSDETKGTEYFVSYRTNDEGFFKQHTYDALRSLKSNSSMEVKLNDSSSSAFCVDVVYLSNKNLHGNATLFSLELKDENGTSKYKESVASKDSFEWTTARFRSGNVSLEKGSTLTLNAHVESLVIGGVKFCKEGDSIFEPIVKKPKSCHSLATKEKVTKPEIDGIFKNHLLLLSECKFIKGNCSGLKLCKNQSENCDCFAGFKGEHCTNPCESMKFGIDCVNTTLKHCFGNKINQSDGNCLEGCAEGYNPLDCEKECNNKYFGKNCSEISGRSCLNDKHFSNNGSCQFGCAQGYAYPECLKEIQKAIPSYKTISFDSIILDLATSLEGKENISHLFIQFKESSKEQWTNASDDYIFNDQANYLVSNLTPKTDYNVRLALFENDTMDYLENFLPGDELNFTTQCRPIDESSCLDVKKVNMTTYSVSLNLSDDVRKGELCSPQLLTVHHDELGCIFNETLDGTDFQKSITDCKCGENKIELTFENATLYQNYACENCPKNAEHNRNIYIPVLTTVLMLVVITASGVGVYFLKRKRSQSPNQVQFSSHVEIIASAEMVPLSIIDQNDESSEKSDQDVEKYLLSALASNVLKKQFEKFPRGQTQHWDYGVKPENKKKNRYGNLAAYDSSRVKLELVPGDENSDYINANYIDGFERPKAYIATQGPRVNTLDDFWRMVWQEKVPLIVMVTNLLEGGKNKCEKYWPDNNQQVTHGRVTVGTVDKEVNADYVSRVLSVSCNNANRLVQHLHYTVWPDHGVPLYPQSMAVFVEKIAEKNYVHPILVHCSAGVGRTGTVILIDACLRMIRTHGRLDVENIFAKMRSQRANLVDNLKQFEFAHLVLLECVATPNFAIGCANFTEEYNKLTSNNNEKLKESYSKLSKMCERDFLRTETPAKNEANKCRYPNFISSSNAIVQLFPYENVVTMSFFNAVTVDGYKKPKQFIATQAPMENTLADFWRMIDQFNVKEIVVLNEPHITETQYLPTKQQKFVFGEIEVILDDDQEYHSVKTSDVTLKKKSVIKKLSVKCASFGWMPGDLSPPNMGSLIDLWDNLKTTGEKECIAIVCHDGVTASGLFLGMGFVIEKIKLEQKVDVGLAVRTLKKSRPAFVSSEIQFGLLYEAAKHYLCSFDTYGNFK</sequence>
<evidence type="ECO:0000259" key="8">
    <source>
        <dbReference type="PROSITE" id="PS50026"/>
    </source>
</evidence>
<dbReference type="Gene3D" id="3.90.190.10">
    <property type="entry name" value="Protein tyrosine phosphatase superfamily"/>
    <property type="match status" value="2"/>
</dbReference>
<evidence type="ECO:0000256" key="1">
    <source>
        <dbReference type="ARBA" id="ARBA00009580"/>
    </source>
</evidence>
<dbReference type="InterPro" id="IPR009030">
    <property type="entry name" value="Growth_fac_rcpt_cys_sf"/>
</dbReference>
<evidence type="ECO:0000259" key="10">
    <source>
        <dbReference type="PROSITE" id="PS50056"/>
    </source>
</evidence>
<gene>
    <name evidence="11" type="ORF">CLODIP_2_CD00830</name>
</gene>
<comment type="caution">
    <text evidence="6">Lacks conserved residue(s) required for the propagation of feature annotation.</text>
</comment>
<dbReference type="Proteomes" id="UP000494165">
    <property type="component" value="Unassembled WGS sequence"/>
</dbReference>
<dbReference type="PROSITE" id="PS50056">
    <property type="entry name" value="TYR_PHOSPHATASE_2"/>
    <property type="match status" value="2"/>
</dbReference>
<dbReference type="Pfam" id="PF00102">
    <property type="entry name" value="Y_phosphatase"/>
    <property type="match status" value="2"/>
</dbReference>
<dbReference type="InterPro" id="IPR000387">
    <property type="entry name" value="Tyr_Pase_dom"/>
</dbReference>
<evidence type="ECO:0000256" key="4">
    <source>
        <dbReference type="ARBA" id="ARBA00022912"/>
    </source>
</evidence>
<dbReference type="PROSITE" id="PS50026">
    <property type="entry name" value="EGF_3"/>
    <property type="match status" value="1"/>
</dbReference>
<evidence type="ECO:0000256" key="3">
    <source>
        <dbReference type="ARBA" id="ARBA00022801"/>
    </source>
</evidence>
<feature type="domain" description="EGF-like" evidence="8">
    <location>
        <begin position="1527"/>
        <end position="1563"/>
    </location>
</feature>
<dbReference type="PANTHER" id="PTHR19134">
    <property type="entry name" value="RECEPTOR-TYPE TYROSINE-PROTEIN PHOSPHATASE"/>
    <property type="match status" value="1"/>
</dbReference>
<keyword evidence="6" id="KW-0245">EGF-like domain</keyword>
<protein>
    <recommendedName>
        <fullName evidence="2">protein-tyrosine-phosphatase</fullName>
        <ecNumber evidence="2">3.1.3.48</ecNumber>
    </recommendedName>
</protein>
<dbReference type="EMBL" id="CADEPI010000039">
    <property type="protein sequence ID" value="CAB3368672.1"/>
    <property type="molecule type" value="Genomic_DNA"/>
</dbReference>
<feature type="domain" description="Tyrosine specific protein phosphatases" evidence="10">
    <location>
        <begin position="2393"/>
        <end position="2465"/>
    </location>
</feature>
<evidence type="ECO:0000256" key="7">
    <source>
        <dbReference type="SAM" id="SignalP"/>
    </source>
</evidence>
<feature type="signal peptide" evidence="7">
    <location>
        <begin position="1"/>
        <end position="23"/>
    </location>
</feature>
<dbReference type="GO" id="GO:0008045">
    <property type="term" value="P:motor neuron axon guidance"/>
    <property type="evidence" value="ECO:0007669"/>
    <property type="project" value="TreeGrafter"/>
</dbReference>
<dbReference type="SMART" id="SM00181">
    <property type="entry name" value="EGF"/>
    <property type="match status" value="4"/>
</dbReference>
<keyword evidence="7" id="KW-0732">Signal</keyword>
<keyword evidence="3" id="KW-0378">Hydrolase</keyword>
<dbReference type="InterPro" id="IPR016130">
    <property type="entry name" value="Tyr_Pase_AS"/>
</dbReference>